<feature type="transmembrane region" description="Helical" evidence="9">
    <location>
        <begin position="5"/>
        <end position="27"/>
    </location>
</feature>
<keyword evidence="9" id="KW-0472">Membrane</keyword>
<keyword evidence="4" id="KW-0479">Metal-binding</keyword>
<keyword evidence="5" id="KW-0227">DNA damage</keyword>
<evidence type="ECO:0000256" key="6">
    <source>
        <dbReference type="ARBA" id="ARBA00022801"/>
    </source>
</evidence>
<dbReference type="EMBL" id="QPMM01000004">
    <property type="protein sequence ID" value="RFS23300.1"/>
    <property type="molecule type" value="Genomic_DNA"/>
</dbReference>
<evidence type="ECO:0000256" key="4">
    <source>
        <dbReference type="ARBA" id="ARBA00022723"/>
    </source>
</evidence>
<evidence type="ECO:0000256" key="8">
    <source>
        <dbReference type="ARBA" id="ARBA00023204"/>
    </source>
</evidence>
<dbReference type="GO" id="GO:0016787">
    <property type="term" value="F:hydrolase activity"/>
    <property type="evidence" value="ECO:0007669"/>
    <property type="project" value="UniProtKB-KW"/>
</dbReference>
<comment type="cofactor">
    <cofactor evidence="2">
        <name>Mg(2+)</name>
        <dbReference type="ChEBI" id="CHEBI:18420"/>
    </cofactor>
</comment>
<organism evidence="11 12">
    <name type="scientific">Chitinophaga silvatica</name>
    <dbReference type="NCBI Taxonomy" id="2282649"/>
    <lineage>
        <taxon>Bacteria</taxon>
        <taxon>Pseudomonadati</taxon>
        <taxon>Bacteroidota</taxon>
        <taxon>Chitinophagia</taxon>
        <taxon>Chitinophagales</taxon>
        <taxon>Chitinophagaceae</taxon>
        <taxon>Chitinophaga</taxon>
    </lineage>
</organism>
<evidence type="ECO:0000256" key="9">
    <source>
        <dbReference type="SAM" id="Phobius"/>
    </source>
</evidence>
<dbReference type="AlphaFoldDB" id="A0A3E1YBB2"/>
<name>A0A3E1YBB2_9BACT</name>
<evidence type="ECO:0000256" key="1">
    <source>
        <dbReference type="ARBA" id="ARBA00001936"/>
    </source>
</evidence>
<dbReference type="RefSeq" id="WP_116975493.1">
    <property type="nucleotide sequence ID" value="NZ_QPMM01000004.1"/>
</dbReference>
<dbReference type="InterPro" id="IPR036691">
    <property type="entry name" value="Endo/exonu/phosph_ase_sf"/>
</dbReference>
<keyword evidence="9" id="KW-1133">Transmembrane helix</keyword>
<dbReference type="GO" id="GO:0046872">
    <property type="term" value="F:metal ion binding"/>
    <property type="evidence" value="ECO:0007669"/>
    <property type="project" value="UniProtKB-KW"/>
</dbReference>
<dbReference type="PANTHER" id="PTHR15822:SF4">
    <property type="entry name" value="TYROSYL-DNA PHOSPHODIESTERASE 2"/>
    <property type="match status" value="1"/>
</dbReference>
<dbReference type="PANTHER" id="PTHR15822">
    <property type="entry name" value="TRAF AND TNF RECEPTOR-ASSOCIATED PROTEIN"/>
    <property type="match status" value="1"/>
</dbReference>
<comment type="cofactor">
    <cofactor evidence="1">
        <name>Mn(2+)</name>
        <dbReference type="ChEBI" id="CHEBI:29035"/>
    </cofactor>
</comment>
<keyword evidence="8" id="KW-0234">DNA repair</keyword>
<evidence type="ECO:0000256" key="5">
    <source>
        <dbReference type="ARBA" id="ARBA00022763"/>
    </source>
</evidence>
<protein>
    <recommendedName>
        <fullName evidence="10">Endonuclease/exonuclease/phosphatase domain-containing protein</fullName>
    </recommendedName>
</protein>
<dbReference type="GO" id="GO:0004518">
    <property type="term" value="F:nuclease activity"/>
    <property type="evidence" value="ECO:0007669"/>
    <property type="project" value="UniProtKB-KW"/>
</dbReference>
<keyword evidence="7" id="KW-0460">Magnesium</keyword>
<dbReference type="GO" id="GO:0006281">
    <property type="term" value="P:DNA repair"/>
    <property type="evidence" value="ECO:0007669"/>
    <property type="project" value="UniProtKB-KW"/>
</dbReference>
<evidence type="ECO:0000313" key="11">
    <source>
        <dbReference type="EMBL" id="RFS23300.1"/>
    </source>
</evidence>
<reference evidence="11 12" key="1">
    <citation type="submission" date="2018-07" db="EMBL/GenBank/DDBJ databases">
        <title>Chitinophaga K2CV101002-2 sp. nov., isolated from a monsoon evergreen broad-leaved forest soil.</title>
        <authorList>
            <person name="Lv Y."/>
        </authorList>
    </citation>
    <scope>NUCLEOTIDE SEQUENCE [LARGE SCALE GENOMIC DNA]</scope>
    <source>
        <strain evidence="11 12">GDMCC 1.1288</strain>
    </source>
</reference>
<dbReference type="InterPro" id="IPR051547">
    <property type="entry name" value="TDP2-like"/>
</dbReference>
<dbReference type="CDD" id="cd09084">
    <property type="entry name" value="EEP-2"/>
    <property type="match status" value="1"/>
</dbReference>
<feature type="domain" description="Endonuclease/exonuclease/phosphatase" evidence="10">
    <location>
        <begin position="109"/>
        <end position="354"/>
    </location>
</feature>
<gene>
    <name evidence="11" type="ORF">DVR12_09780</name>
</gene>
<accession>A0A3E1YBB2</accession>
<evidence type="ECO:0000313" key="12">
    <source>
        <dbReference type="Proteomes" id="UP000260644"/>
    </source>
</evidence>
<evidence type="ECO:0000259" key="10">
    <source>
        <dbReference type="Pfam" id="PF03372"/>
    </source>
</evidence>
<keyword evidence="3" id="KW-0540">Nuclease</keyword>
<sequence>MFKKYFSFCLLWMNALFVCMLLLSTYLPSFNPATFWLPGFIGLLFPFLFLLNLLLIAVWALTKQTREMMIAIFAALCCLPAAFTTWGMHRMLDNDALLKQHDNKSFTLMTFNTSSMGLTAYVTDKAKESAIYNAIADTSPDILCLQEFYTNEQTGKEKHIDSIKMKGNYPHYYFTRDKIHWDTWCYGIILFSKYPIIDAAAVPCGKSEFGSGSSFLQADLLINEDTIRIFSVQLTSYMFNNQDYDNMKAPKGKGIFSKMRRTFAQRSQQALQLQELIAVSPYPVVVCGDFNDTPVSFTYRTISSNLQDAFLSTQFGWGRTLSFLSPSLRIDYILPQRRFTVHGSKTLKVAPSEHFPLIARLSLKKD</sequence>
<dbReference type="InterPro" id="IPR005135">
    <property type="entry name" value="Endo/exonuclease/phosphatase"/>
</dbReference>
<evidence type="ECO:0000256" key="3">
    <source>
        <dbReference type="ARBA" id="ARBA00022722"/>
    </source>
</evidence>
<evidence type="ECO:0000256" key="7">
    <source>
        <dbReference type="ARBA" id="ARBA00022842"/>
    </source>
</evidence>
<dbReference type="OrthoDB" id="635146at2"/>
<dbReference type="SUPFAM" id="SSF56219">
    <property type="entry name" value="DNase I-like"/>
    <property type="match status" value="1"/>
</dbReference>
<dbReference type="Pfam" id="PF03372">
    <property type="entry name" value="Exo_endo_phos"/>
    <property type="match status" value="1"/>
</dbReference>
<dbReference type="Gene3D" id="3.60.10.10">
    <property type="entry name" value="Endonuclease/exonuclease/phosphatase"/>
    <property type="match status" value="1"/>
</dbReference>
<proteinExistence type="predicted"/>
<comment type="caution">
    <text evidence="11">The sequence shown here is derived from an EMBL/GenBank/DDBJ whole genome shotgun (WGS) entry which is preliminary data.</text>
</comment>
<keyword evidence="6" id="KW-0378">Hydrolase</keyword>
<feature type="transmembrane region" description="Helical" evidence="9">
    <location>
        <begin position="39"/>
        <end position="61"/>
    </location>
</feature>
<evidence type="ECO:0000256" key="2">
    <source>
        <dbReference type="ARBA" id="ARBA00001946"/>
    </source>
</evidence>
<feature type="transmembrane region" description="Helical" evidence="9">
    <location>
        <begin position="68"/>
        <end position="88"/>
    </location>
</feature>
<keyword evidence="9" id="KW-0812">Transmembrane</keyword>
<keyword evidence="12" id="KW-1185">Reference proteome</keyword>
<dbReference type="Proteomes" id="UP000260644">
    <property type="component" value="Unassembled WGS sequence"/>
</dbReference>